<dbReference type="VEuPathDB" id="FungiDB:FMAN_01455"/>
<evidence type="ECO:0000259" key="7">
    <source>
        <dbReference type="Pfam" id="PF20684"/>
    </source>
</evidence>
<keyword evidence="9" id="KW-1185">Reference proteome</keyword>
<comment type="caution">
    <text evidence="8">The sequence shown here is derived from an EMBL/GenBank/DDBJ whole genome shotgun (WGS) entry which is preliminary data.</text>
</comment>
<feature type="transmembrane region" description="Helical" evidence="6">
    <location>
        <begin position="121"/>
        <end position="138"/>
    </location>
</feature>
<keyword evidence="3 6" id="KW-1133">Transmembrane helix</keyword>
<comment type="subcellular location">
    <subcellularLocation>
        <location evidence="1">Membrane</location>
        <topology evidence="1">Multi-pass membrane protein</topology>
    </subcellularLocation>
</comment>
<reference evidence="9" key="1">
    <citation type="journal article" date="2016" name="Genome Biol. Evol.">
        <title>Comparative 'omics' of the Fusarium fujikuroi species complex highlights differences in genetic potential and metabolite synthesis.</title>
        <authorList>
            <person name="Niehaus E.-M."/>
            <person name="Muensterkoetter M."/>
            <person name="Proctor R.H."/>
            <person name="Brown D.W."/>
            <person name="Sharon A."/>
            <person name="Idan Y."/>
            <person name="Oren-Young L."/>
            <person name="Sieber C.M."/>
            <person name="Novak O."/>
            <person name="Pencik A."/>
            <person name="Tarkowska D."/>
            <person name="Hromadova K."/>
            <person name="Freeman S."/>
            <person name="Maymon M."/>
            <person name="Elazar M."/>
            <person name="Youssef S.A."/>
            <person name="El-Shabrawy E.S.M."/>
            <person name="Shalaby A.B.A."/>
            <person name="Houterman P."/>
            <person name="Brock N.L."/>
            <person name="Burkhardt I."/>
            <person name="Tsavkelova E.A."/>
            <person name="Dickschat J.S."/>
            <person name="Galuszka P."/>
            <person name="Gueldener U."/>
            <person name="Tudzynski B."/>
        </authorList>
    </citation>
    <scope>NUCLEOTIDE SEQUENCE [LARGE SCALE GENOMIC DNA]</scope>
    <source>
        <strain evidence="9">MRC7560</strain>
    </source>
</reference>
<evidence type="ECO:0000313" key="9">
    <source>
        <dbReference type="Proteomes" id="UP000184255"/>
    </source>
</evidence>
<feature type="transmembrane region" description="Helical" evidence="6">
    <location>
        <begin position="153"/>
        <end position="172"/>
    </location>
</feature>
<dbReference type="PANTHER" id="PTHR33048">
    <property type="entry name" value="PTH11-LIKE INTEGRAL MEMBRANE PROTEIN (AFU_ORTHOLOGUE AFUA_5G11245)"/>
    <property type="match status" value="1"/>
</dbReference>
<feature type="transmembrane region" description="Helical" evidence="6">
    <location>
        <begin position="332"/>
        <end position="353"/>
    </location>
</feature>
<accession>A0A1L7SDH0</accession>
<dbReference type="AlphaFoldDB" id="A0A1L7SDH0"/>
<dbReference type="Pfam" id="PF20684">
    <property type="entry name" value="Fung_rhodopsin"/>
    <property type="match status" value="1"/>
</dbReference>
<keyword evidence="4 6" id="KW-0472">Membrane</keyword>
<dbReference type="PANTHER" id="PTHR33048:SF47">
    <property type="entry name" value="INTEGRAL MEMBRANE PROTEIN-RELATED"/>
    <property type="match status" value="1"/>
</dbReference>
<protein>
    <recommendedName>
        <fullName evidence="7">Rhodopsin domain-containing protein</fullName>
    </recommendedName>
</protein>
<evidence type="ECO:0000256" key="2">
    <source>
        <dbReference type="ARBA" id="ARBA00022692"/>
    </source>
</evidence>
<comment type="similarity">
    <text evidence="5">Belongs to the SAT4 family.</text>
</comment>
<evidence type="ECO:0000256" key="5">
    <source>
        <dbReference type="ARBA" id="ARBA00038359"/>
    </source>
</evidence>
<proteinExistence type="inferred from homology"/>
<gene>
    <name evidence="8" type="ORF">FMAN_01455</name>
</gene>
<sequence length="517" mass="58175">MRSSCPPNSDEAPCLRRSGGYIYMIVELTSWAICSLALAAGVFGADRPELFKSLPRCTSSCLEKYDNSDFEAIDMCNNGNVKQELDNCFADKCRDFERFDIAKIYASACDSKQKDNRNNHYVLLVAEIPAWISPWLRLYSSWMTYESHSLDDYVMVVCGLLFTVFATLIHFGKSDRRMNMDSCLPNYLAHSVTGDTILWNAVPEYITDGLKLVFMADIFELACSCLLRVAILLVCLRSSFSGRYIVATAATLVLTILSSIALALLRVFRCSPIAFAWEGWEPSGRDEETGGCLAQDLLAYAASSIDIFLNLVLLVMLSHLIFSRVARNTTSWLQSAIAMALGAFGLAVSCFRLHLLINFFKMTQPVWKYHERIVWMDVEISILIIWACLPIWQSFTDPVPPKDVEETNRLPQIIEETSMPETPSTDTKMPRPSLCQRGLFRILSRGHPKKLVESNLHLGDKTYGNVRTEIQGGQRFSMISQLTGMIGIQVRTRTIRHVHDSGWDAEKGSARENVEAT</sequence>
<feature type="transmembrane region" description="Helical" evidence="6">
    <location>
        <begin position="307"/>
        <end position="326"/>
    </location>
</feature>
<organism evidence="8 9">
    <name type="scientific">Fusarium mangiferae</name>
    <name type="common">Mango malformation disease fungus</name>
    <dbReference type="NCBI Taxonomy" id="192010"/>
    <lineage>
        <taxon>Eukaryota</taxon>
        <taxon>Fungi</taxon>
        <taxon>Dikarya</taxon>
        <taxon>Ascomycota</taxon>
        <taxon>Pezizomycotina</taxon>
        <taxon>Sordariomycetes</taxon>
        <taxon>Hypocreomycetidae</taxon>
        <taxon>Hypocreales</taxon>
        <taxon>Nectriaceae</taxon>
        <taxon>Fusarium</taxon>
        <taxon>Fusarium fujikuroi species complex</taxon>
    </lineage>
</organism>
<evidence type="ECO:0000256" key="1">
    <source>
        <dbReference type="ARBA" id="ARBA00004141"/>
    </source>
</evidence>
<dbReference type="GO" id="GO:0016020">
    <property type="term" value="C:membrane"/>
    <property type="evidence" value="ECO:0007669"/>
    <property type="project" value="UniProtKB-SubCell"/>
</dbReference>
<keyword evidence="2 6" id="KW-0812">Transmembrane</keyword>
<evidence type="ECO:0000256" key="3">
    <source>
        <dbReference type="ARBA" id="ARBA00022989"/>
    </source>
</evidence>
<dbReference type="InterPro" id="IPR052337">
    <property type="entry name" value="SAT4-like"/>
</dbReference>
<evidence type="ECO:0000256" key="6">
    <source>
        <dbReference type="SAM" id="Phobius"/>
    </source>
</evidence>
<feature type="transmembrane region" description="Helical" evidence="6">
    <location>
        <begin position="245"/>
        <end position="265"/>
    </location>
</feature>
<dbReference type="InterPro" id="IPR049326">
    <property type="entry name" value="Rhodopsin_dom_fungi"/>
</dbReference>
<feature type="transmembrane region" description="Helical" evidence="6">
    <location>
        <begin position="20"/>
        <end position="43"/>
    </location>
</feature>
<evidence type="ECO:0000313" key="8">
    <source>
        <dbReference type="EMBL" id="CVK84405.1"/>
    </source>
</evidence>
<name>A0A1L7SDH0_FUSMA</name>
<dbReference type="EMBL" id="FCQH01000001">
    <property type="protein sequence ID" value="CVK84405.1"/>
    <property type="molecule type" value="Genomic_DNA"/>
</dbReference>
<dbReference type="Proteomes" id="UP000184255">
    <property type="component" value="Unassembled WGS sequence"/>
</dbReference>
<feature type="domain" description="Rhodopsin" evidence="7">
    <location>
        <begin position="136"/>
        <end position="394"/>
    </location>
</feature>
<dbReference type="RefSeq" id="XP_041676796.1">
    <property type="nucleotide sequence ID" value="XM_041834964.1"/>
</dbReference>
<dbReference type="GeneID" id="65080727"/>
<evidence type="ECO:0000256" key="4">
    <source>
        <dbReference type="ARBA" id="ARBA00023136"/>
    </source>
</evidence>